<evidence type="ECO:0000313" key="3">
    <source>
        <dbReference type="Proteomes" id="UP001597368"/>
    </source>
</evidence>
<dbReference type="EMBL" id="JBHUFV010000003">
    <property type="protein sequence ID" value="MFD1930309.1"/>
    <property type="molecule type" value="Genomic_DNA"/>
</dbReference>
<protein>
    <submittedName>
        <fullName evidence="2">Uncharacterized protein</fullName>
    </submittedName>
</protein>
<accession>A0ABW4SMC3</accession>
<gene>
    <name evidence="2" type="ORF">ACFSKW_02355</name>
</gene>
<feature type="compositionally biased region" description="Basic and acidic residues" evidence="1">
    <location>
        <begin position="75"/>
        <end position="90"/>
    </location>
</feature>
<organism evidence="2 3">
    <name type="scientific">Nonomuraea mangrovi</name>
    <dbReference type="NCBI Taxonomy" id="2316207"/>
    <lineage>
        <taxon>Bacteria</taxon>
        <taxon>Bacillati</taxon>
        <taxon>Actinomycetota</taxon>
        <taxon>Actinomycetes</taxon>
        <taxon>Streptosporangiales</taxon>
        <taxon>Streptosporangiaceae</taxon>
        <taxon>Nonomuraea</taxon>
    </lineage>
</organism>
<sequence length="96" mass="9547">MIAPVGGVPIGAARARPSGAFAALAASVTATAATRSRGVRGMITRVGTGLTGGVNGAAPTVATPRLTKAGRSRQGRGDPDGRGRPASERNVRRRTG</sequence>
<comment type="caution">
    <text evidence="2">The sequence shown here is derived from an EMBL/GenBank/DDBJ whole genome shotgun (WGS) entry which is preliminary data.</text>
</comment>
<evidence type="ECO:0000256" key="1">
    <source>
        <dbReference type="SAM" id="MobiDB-lite"/>
    </source>
</evidence>
<dbReference type="Proteomes" id="UP001597368">
    <property type="component" value="Unassembled WGS sequence"/>
</dbReference>
<reference evidence="3" key="1">
    <citation type="journal article" date="2019" name="Int. J. Syst. Evol. Microbiol.">
        <title>The Global Catalogue of Microorganisms (GCM) 10K type strain sequencing project: providing services to taxonomists for standard genome sequencing and annotation.</title>
        <authorList>
            <consortium name="The Broad Institute Genomics Platform"/>
            <consortium name="The Broad Institute Genome Sequencing Center for Infectious Disease"/>
            <person name="Wu L."/>
            <person name="Ma J."/>
        </authorList>
    </citation>
    <scope>NUCLEOTIDE SEQUENCE [LARGE SCALE GENOMIC DNA]</scope>
    <source>
        <strain evidence="3">ICMP 6774ER</strain>
    </source>
</reference>
<evidence type="ECO:0000313" key="2">
    <source>
        <dbReference type="EMBL" id="MFD1930309.1"/>
    </source>
</evidence>
<dbReference type="RefSeq" id="WP_379568584.1">
    <property type="nucleotide sequence ID" value="NZ_JBHUFV010000003.1"/>
</dbReference>
<keyword evidence="3" id="KW-1185">Reference proteome</keyword>
<proteinExistence type="predicted"/>
<feature type="region of interest" description="Disordered" evidence="1">
    <location>
        <begin position="48"/>
        <end position="96"/>
    </location>
</feature>
<name>A0ABW4SMC3_9ACTN</name>